<evidence type="ECO:0000313" key="6">
    <source>
        <dbReference type="EMBL" id="VYU31329.1"/>
    </source>
</evidence>
<proteinExistence type="inferred from homology"/>
<dbReference type="PRINTS" id="PR00691">
    <property type="entry name" value="ADHESINB"/>
</dbReference>
<keyword evidence="2 4" id="KW-0813">Transport</keyword>
<dbReference type="PROSITE" id="PS51257">
    <property type="entry name" value="PROKAR_LIPOPROTEIN"/>
    <property type="match status" value="1"/>
</dbReference>
<sequence>MKKLLVKLSVLMILPVMLIGCSTKSGNDNEQSEKVNVMVSISPLKEFAERIGGDKIEVSTLVPENAEPHDIDFGPKDLEKLMKSQVFVYNGLGMEHWLENVEGQIDKDKVKMVDSSTGADVRVIDGKQDPHLWLSLREATVQSNNIKNALIEVDPENKDFYEENYNKFKDELDSLYNEYKDKFASKTQKYFMTSHAAFGYLCRDFGLTENSLHDIFGEGEVTAKKNAGAINYCKEKGITVIFSEGSETQKEAETIANEIGGKVEPIYSLETKVEGKSYIEAMRYNLETIYNSLK</sequence>
<evidence type="ECO:0000256" key="4">
    <source>
        <dbReference type="RuleBase" id="RU003512"/>
    </source>
</evidence>
<dbReference type="InterPro" id="IPR050492">
    <property type="entry name" value="Bact_metal-bind_prot9"/>
</dbReference>
<dbReference type="GO" id="GO:0046872">
    <property type="term" value="F:metal ion binding"/>
    <property type="evidence" value="ECO:0007669"/>
    <property type="project" value="InterPro"/>
</dbReference>
<dbReference type="GO" id="GO:0030001">
    <property type="term" value="P:metal ion transport"/>
    <property type="evidence" value="ECO:0007669"/>
    <property type="project" value="InterPro"/>
</dbReference>
<gene>
    <name evidence="6" type="primary">znuA</name>
    <name evidence="6" type="ORF">CPLFYP93_01949</name>
</gene>
<evidence type="ECO:0000256" key="3">
    <source>
        <dbReference type="ARBA" id="ARBA00022729"/>
    </source>
</evidence>
<keyword evidence="3 5" id="KW-0732">Signal</keyword>
<organism evidence="6">
    <name type="scientific">Clostridium paraputrificum</name>
    <dbReference type="NCBI Taxonomy" id="29363"/>
    <lineage>
        <taxon>Bacteria</taxon>
        <taxon>Bacillati</taxon>
        <taxon>Bacillota</taxon>
        <taxon>Clostridia</taxon>
        <taxon>Eubacteriales</taxon>
        <taxon>Clostridiaceae</taxon>
        <taxon>Clostridium</taxon>
    </lineage>
</organism>
<dbReference type="PRINTS" id="PR00690">
    <property type="entry name" value="ADHESNFAMILY"/>
</dbReference>
<dbReference type="Pfam" id="PF01297">
    <property type="entry name" value="ZnuA"/>
    <property type="match status" value="1"/>
</dbReference>
<name>A0A6N3DVR2_9CLOT</name>
<evidence type="ECO:0000256" key="5">
    <source>
        <dbReference type="SAM" id="SignalP"/>
    </source>
</evidence>
<protein>
    <submittedName>
        <fullName evidence="6">High-affinity zinc uptake system binding-protein ZnuA</fullName>
    </submittedName>
</protein>
<feature type="signal peptide" evidence="5">
    <location>
        <begin position="1"/>
        <end position="18"/>
    </location>
</feature>
<evidence type="ECO:0000256" key="2">
    <source>
        <dbReference type="ARBA" id="ARBA00022448"/>
    </source>
</evidence>
<dbReference type="EMBL" id="CACRTV010000048">
    <property type="protein sequence ID" value="VYU31329.1"/>
    <property type="molecule type" value="Genomic_DNA"/>
</dbReference>
<dbReference type="PANTHER" id="PTHR42953">
    <property type="entry name" value="HIGH-AFFINITY ZINC UPTAKE SYSTEM PROTEIN ZNUA-RELATED"/>
    <property type="match status" value="1"/>
</dbReference>
<dbReference type="AlphaFoldDB" id="A0A6N3DVR2"/>
<dbReference type="InterPro" id="IPR006128">
    <property type="entry name" value="Lipoprotein_PsaA-like"/>
</dbReference>
<comment type="similarity">
    <text evidence="1 4">Belongs to the bacterial solute-binding protein 9 family.</text>
</comment>
<accession>A0A6N3DVR2</accession>
<dbReference type="SUPFAM" id="SSF53807">
    <property type="entry name" value="Helical backbone' metal receptor"/>
    <property type="match status" value="1"/>
</dbReference>
<dbReference type="GO" id="GO:0007155">
    <property type="term" value="P:cell adhesion"/>
    <property type="evidence" value="ECO:0007669"/>
    <property type="project" value="InterPro"/>
</dbReference>
<dbReference type="RefSeq" id="WP_156561274.1">
    <property type="nucleotide sequence ID" value="NZ_CACRTV010000048.1"/>
</dbReference>
<reference evidence="6" key="1">
    <citation type="submission" date="2019-11" db="EMBL/GenBank/DDBJ databases">
        <authorList>
            <person name="Feng L."/>
        </authorList>
    </citation>
    <scope>NUCLEOTIDE SEQUENCE</scope>
    <source>
        <strain evidence="6">CParaputrificumLFYP93</strain>
    </source>
</reference>
<feature type="chain" id="PRO_5038383004" evidence="5">
    <location>
        <begin position="19"/>
        <end position="294"/>
    </location>
</feature>
<evidence type="ECO:0000256" key="1">
    <source>
        <dbReference type="ARBA" id="ARBA00011028"/>
    </source>
</evidence>
<dbReference type="InterPro" id="IPR006127">
    <property type="entry name" value="ZnuA-like"/>
</dbReference>
<dbReference type="InterPro" id="IPR006129">
    <property type="entry name" value="AdhesinB"/>
</dbReference>
<dbReference type="PANTHER" id="PTHR42953:SF3">
    <property type="entry name" value="HIGH-AFFINITY ZINC UPTAKE SYSTEM PROTEIN ZNUA"/>
    <property type="match status" value="1"/>
</dbReference>
<dbReference type="Gene3D" id="3.40.50.1980">
    <property type="entry name" value="Nitrogenase molybdenum iron protein domain"/>
    <property type="match status" value="2"/>
</dbReference>